<dbReference type="InterPro" id="IPR010634">
    <property type="entry name" value="DUF1223"/>
</dbReference>
<dbReference type="STRING" id="1514904.SU32_15680"/>
<dbReference type="PANTHER" id="PTHR36057:SF1">
    <property type="entry name" value="LIPOPROTEIN LIPID ATTACHMENT SITE-LIKE PROTEIN, PUTATIVE (DUF1223)-RELATED"/>
    <property type="match status" value="1"/>
</dbReference>
<sequence length="241" mass="26157">MLSIFLGAAASAQDAPKLTGVVELFTSQGCSSCPPADAALEEFIKRDDVLALAFHVDYWDYIGWKDTLASPENTARQYEYRKTFNTRSVYTPQAVINGRAHEVGSRGSTIREKLAEDIAQGHGLTIPVSISENGTRISVKVDDGPMPDAAGVKLMIVYFNTETPVQIERGENAGKKIYYRNSVIDTEVLGMWDGMSMSVDIPATEIEAHKADGFAVLLQSITQNKSPGAILGAAKLIKKKS</sequence>
<gene>
    <name evidence="1" type="ORF">SU32_15680</name>
</gene>
<reference evidence="1 2" key="1">
    <citation type="submission" date="2015-01" db="EMBL/GenBank/DDBJ databases">
        <title>Ahrensia donghaiensis sp. nov., a novel dimethylsulphoniopropionate-cleavage bacterium isolated from seawater and emended descriptions of the genus Ahrensia and Ahrensia kielensis.</title>
        <authorList>
            <person name="Liu J."/>
        </authorList>
    </citation>
    <scope>NUCLEOTIDE SEQUENCE [LARGE SCALE GENOMIC DNA]</scope>
    <source>
        <strain evidence="1 2">LZD062</strain>
    </source>
</reference>
<dbReference type="SUPFAM" id="SSF52833">
    <property type="entry name" value="Thioredoxin-like"/>
    <property type="match status" value="1"/>
</dbReference>
<dbReference type="PATRIC" id="fig|1514904.3.peg.2542"/>
<name>A0A0M9GKS1_9HYPH</name>
<dbReference type="Proteomes" id="UP000038011">
    <property type="component" value="Unassembled WGS sequence"/>
</dbReference>
<dbReference type="EMBL" id="JXMU01000030">
    <property type="protein sequence ID" value="KPB00097.1"/>
    <property type="molecule type" value="Genomic_DNA"/>
</dbReference>
<evidence type="ECO:0000313" key="1">
    <source>
        <dbReference type="EMBL" id="KPB00097.1"/>
    </source>
</evidence>
<dbReference type="PANTHER" id="PTHR36057">
    <property type="match status" value="1"/>
</dbReference>
<accession>A0A0M9GKS1</accession>
<evidence type="ECO:0000313" key="2">
    <source>
        <dbReference type="Proteomes" id="UP000038011"/>
    </source>
</evidence>
<keyword evidence="2" id="KW-1185">Reference proteome</keyword>
<comment type="caution">
    <text evidence="1">The sequence shown here is derived from an EMBL/GenBank/DDBJ whole genome shotgun (WGS) entry which is preliminary data.</text>
</comment>
<dbReference type="InterPro" id="IPR036249">
    <property type="entry name" value="Thioredoxin-like_sf"/>
</dbReference>
<organism evidence="1 2">
    <name type="scientific">Ahrensia marina</name>
    <dbReference type="NCBI Taxonomy" id="1514904"/>
    <lineage>
        <taxon>Bacteria</taxon>
        <taxon>Pseudomonadati</taxon>
        <taxon>Pseudomonadota</taxon>
        <taxon>Alphaproteobacteria</taxon>
        <taxon>Hyphomicrobiales</taxon>
        <taxon>Ahrensiaceae</taxon>
        <taxon>Ahrensia</taxon>
    </lineage>
</organism>
<protein>
    <recommendedName>
        <fullName evidence="3">DUF1223 domain-containing protein</fullName>
    </recommendedName>
</protein>
<dbReference type="AlphaFoldDB" id="A0A0M9GKS1"/>
<proteinExistence type="predicted"/>
<dbReference type="Pfam" id="PF06764">
    <property type="entry name" value="DUF1223"/>
    <property type="match status" value="1"/>
</dbReference>
<evidence type="ECO:0008006" key="3">
    <source>
        <dbReference type="Google" id="ProtNLM"/>
    </source>
</evidence>